<evidence type="ECO:0000256" key="9">
    <source>
        <dbReference type="SAM" id="SignalP"/>
    </source>
</evidence>
<reference evidence="11 12" key="1">
    <citation type="journal article" date="2015" name="Nat. Commun.">
        <title>Outbred genome sequencing and CRISPR/Cas9 gene editing in butterflies.</title>
        <authorList>
            <person name="Li X."/>
            <person name="Fan D."/>
            <person name="Zhang W."/>
            <person name="Liu G."/>
            <person name="Zhang L."/>
            <person name="Zhao L."/>
            <person name="Fang X."/>
            <person name="Chen L."/>
            <person name="Dong Y."/>
            <person name="Chen Y."/>
            <person name="Ding Y."/>
            <person name="Zhao R."/>
            <person name="Feng M."/>
            <person name="Zhu Y."/>
            <person name="Feng Y."/>
            <person name="Jiang X."/>
            <person name="Zhu D."/>
            <person name="Xiang H."/>
            <person name="Feng X."/>
            <person name="Li S."/>
            <person name="Wang J."/>
            <person name="Zhang G."/>
            <person name="Kronforst M.R."/>
            <person name="Wang W."/>
        </authorList>
    </citation>
    <scope>NUCLEOTIDE SEQUENCE [LARGE SCALE GENOMIC DNA]</scope>
    <source>
        <strain evidence="11">Ya'a_city_454_Pm</strain>
        <tissue evidence="11">Whole body</tissue>
    </source>
</reference>
<dbReference type="PROSITE" id="PS50240">
    <property type="entry name" value="TRYPSIN_DOM"/>
    <property type="match status" value="1"/>
</dbReference>
<comment type="similarity">
    <text evidence="1">Belongs to the peptidase S1 family.</text>
</comment>
<dbReference type="InterPro" id="IPR001254">
    <property type="entry name" value="Trypsin_dom"/>
</dbReference>
<keyword evidence="4 8" id="KW-0378">Hydrolase</keyword>
<dbReference type="PANTHER" id="PTHR24276">
    <property type="entry name" value="POLYSERASE-RELATED"/>
    <property type="match status" value="1"/>
</dbReference>
<feature type="domain" description="Peptidase S1" evidence="10">
    <location>
        <begin position="35"/>
        <end position="265"/>
    </location>
</feature>
<evidence type="ECO:0000256" key="5">
    <source>
        <dbReference type="ARBA" id="ARBA00022825"/>
    </source>
</evidence>
<dbReference type="GO" id="GO:0004252">
    <property type="term" value="F:serine-type endopeptidase activity"/>
    <property type="evidence" value="ECO:0007669"/>
    <property type="project" value="InterPro"/>
</dbReference>
<gene>
    <name evidence="11" type="ORF">RR48_06648</name>
</gene>
<dbReference type="InterPro" id="IPR001314">
    <property type="entry name" value="Peptidase_S1A"/>
</dbReference>
<evidence type="ECO:0000256" key="4">
    <source>
        <dbReference type="ARBA" id="ARBA00022801"/>
    </source>
</evidence>
<dbReference type="Proteomes" id="UP000053240">
    <property type="component" value="Unassembled WGS sequence"/>
</dbReference>
<evidence type="ECO:0000256" key="1">
    <source>
        <dbReference type="ARBA" id="ARBA00007664"/>
    </source>
</evidence>
<dbReference type="FunFam" id="2.40.10.10:FF:000077">
    <property type="entry name" value="Predicted protein"/>
    <property type="match status" value="1"/>
</dbReference>
<dbReference type="EMBL" id="KQ460761">
    <property type="protein sequence ID" value="KPJ12508.1"/>
    <property type="molecule type" value="Genomic_DNA"/>
</dbReference>
<organism evidence="11 12">
    <name type="scientific">Papilio machaon</name>
    <name type="common">Old World swallowtail butterfly</name>
    <dbReference type="NCBI Taxonomy" id="76193"/>
    <lineage>
        <taxon>Eukaryota</taxon>
        <taxon>Metazoa</taxon>
        <taxon>Ecdysozoa</taxon>
        <taxon>Arthropoda</taxon>
        <taxon>Hexapoda</taxon>
        <taxon>Insecta</taxon>
        <taxon>Pterygota</taxon>
        <taxon>Neoptera</taxon>
        <taxon>Endopterygota</taxon>
        <taxon>Lepidoptera</taxon>
        <taxon>Glossata</taxon>
        <taxon>Ditrysia</taxon>
        <taxon>Papilionoidea</taxon>
        <taxon>Papilionidae</taxon>
        <taxon>Papilioninae</taxon>
        <taxon>Papilio</taxon>
    </lineage>
</organism>
<dbReference type="Pfam" id="PF00089">
    <property type="entry name" value="Trypsin"/>
    <property type="match status" value="1"/>
</dbReference>
<dbReference type="CDD" id="cd00190">
    <property type="entry name" value="Tryp_SPc"/>
    <property type="match status" value="1"/>
</dbReference>
<evidence type="ECO:0000256" key="7">
    <source>
        <dbReference type="ARBA" id="ARBA00023157"/>
    </source>
</evidence>
<dbReference type="Gene3D" id="2.40.10.10">
    <property type="entry name" value="Trypsin-like serine proteases"/>
    <property type="match status" value="1"/>
</dbReference>
<dbReference type="InParanoid" id="A0A194R3X4"/>
<dbReference type="PRINTS" id="PR00722">
    <property type="entry name" value="CHYMOTRYPSIN"/>
</dbReference>
<dbReference type="InterPro" id="IPR050430">
    <property type="entry name" value="Peptidase_S1"/>
</dbReference>
<keyword evidence="7" id="KW-1015">Disulfide bond</keyword>
<dbReference type="InterPro" id="IPR009003">
    <property type="entry name" value="Peptidase_S1_PA"/>
</dbReference>
<dbReference type="SMART" id="SM00020">
    <property type="entry name" value="Tryp_SPc"/>
    <property type="match status" value="1"/>
</dbReference>
<dbReference type="FunCoup" id="A0A194R3X4">
    <property type="interactions" value="44"/>
</dbReference>
<keyword evidence="5 8" id="KW-0720">Serine protease</keyword>
<dbReference type="InterPro" id="IPR018114">
    <property type="entry name" value="TRYPSIN_HIS"/>
</dbReference>
<dbReference type="PANTHER" id="PTHR24276:SF91">
    <property type="entry name" value="AT26814P-RELATED"/>
    <property type="match status" value="1"/>
</dbReference>
<dbReference type="InterPro" id="IPR043504">
    <property type="entry name" value="Peptidase_S1_PA_chymotrypsin"/>
</dbReference>
<dbReference type="PROSITE" id="PS00135">
    <property type="entry name" value="TRYPSIN_SER"/>
    <property type="match status" value="1"/>
</dbReference>
<dbReference type="STRING" id="76193.A0A194R3X4"/>
<evidence type="ECO:0000259" key="10">
    <source>
        <dbReference type="PROSITE" id="PS50240"/>
    </source>
</evidence>
<proteinExistence type="inferred from homology"/>
<feature type="chain" id="PRO_5008264901" evidence="9">
    <location>
        <begin position="22"/>
        <end position="266"/>
    </location>
</feature>
<name>A0A194R3X4_PAPMA</name>
<evidence type="ECO:0000313" key="12">
    <source>
        <dbReference type="Proteomes" id="UP000053240"/>
    </source>
</evidence>
<keyword evidence="12" id="KW-1185">Reference proteome</keyword>
<sequence>MDQLNFVFVVLFCVAVSGIYCKHPRKVHRTNDGRIVGGSEVSIQNYPYQVYLLLKQAFTGDYYQCGGSIVTSRCVLTAAHCISGMESVNIRVGSTDASSGGTTYDSRMLIMHPQYNAGNSDYDIAVIRLLRRIAIDGTNTATVTLPSGNCTIPAGTNLTVTGWGDTSENGMSSETLMAVSVNAVAYDNCKKSYSNLTPRMICAGVPEGGRDSCQGDSGGPLVKTGTKQQVGVVSFGTGCARPNTPGVYSNLCNPNIQRWIRMMGCA</sequence>
<dbReference type="GO" id="GO:0006508">
    <property type="term" value="P:proteolysis"/>
    <property type="evidence" value="ECO:0007669"/>
    <property type="project" value="UniProtKB-KW"/>
</dbReference>
<keyword evidence="6" id="KW-0865">Zymogen</keyword>
<keyword evidence="2 8" id="KW-0645">Protease</keyword>
<protein>
    <submittedName>
        <fullName evidence="11">Trypsin-7</fullName>
    </submittedName>
</protein>
<evidence type="ECO:0000256" key="3">
    <source>
        <dbReference type="ARBA" id="ARBA00022729"/>
    </source>
</evidence>
<dbReference type="AlphaFoldDB" id="A0A194R3X4"/>
<evidence type="ECO:0000256" key="2">
    <source>
        <dbReference type="ARBA" id="ARBA00022670"/>
    </source>
</evidence>
<feature type="signal peptide" evidence="9">
    <location>
        <begin position="1"/>
        <end position="21"/>
    </location>
</feature>
<dbReference type="SUPFAM" id="SSF50494">
    <property type="entry name" value="Trypsin-like serine proteases"/>
    <property type="match status" value="1"/>
</dbReference>
<dbReference type="InterPro" id="IPR033116">
    <property type="entry name" value="TRYPSIN_SER"/>
</dbReference>
<dbReference type="PROSITE" id="PS00134">
    <property type="entry name" value="TRYPSIN_HIS"/>
    <property type="match status" value="1"/>
</dbReference>
<evidence type="ECO:0000256" key="6">
    <source>
        <dbReference type="ARBA" id="ARBA00023145"/>
    </source>
</evidence>
<evidence type="ECO:0000256" key="8">
    <source>
        <dbReference type="RuleBase" id="RU363034"/>
    </source>
</evidence>
<keyword evidence="3 9" id="KW-0732">Signal</keyword>
<evidence type="ECO:0000313" key="11">
    <source>
        <dbReference type="EMBL" id="KPJ12508.1"/>
    </source>
</evidence>
<accession>A0A194R3X4</accession>